<organism evidence="4 5">
    <name type="scientific">Candidatus Neomicrothrix subdominans</name>
    <dbReference type="NCBI Taxonomy" id="2954438"/>
    <lineage>
        <taxon>Bacteria</taxon>
        <taxon>Bacillati</taxon>
        <taxon>Actinomycetota</taxon>
        <taxon>Acidimicrobiia</taxon>
        <taxon>Acidimicrobiales</taxon>
        <taxon>Microthrixaceae</taxon>
        <taxon>Candidatus Neomicrothrix</taxon>
    </lineage>
</organism>
<comment type="similarity">
    <text evidence="1">Belongs to the aldehyde dehydrogenase family.</text>
</comment>
<dbReference type="InterPro" id="IPR051020">
    <property type="entry name" value="ALDH-related_metabolic_enz"/>
</dbReference>
<dbReference type="InterPro" id="IPR015590">
    <property type="entry name" value="Aldehyde_DH_dom"/>
</dbReference>
<dbReference type="Pfam" id="PF00171">
    <property type="entry name" value="Aldedh"/>
    <property type="match status" value="1"/>
</dbReference>
<proteinExistence type="inferred from homology"/>
<dbReference type="InterPro" id="IPR016163">
    <property type="entry name" value="Ald_DH_C"/>
</dbReference>
<feature type="domain" description="Aldehyde dehydrogenase" evidence="3">
    <location>
        <begin position="19"/>
        <end position="470"/>
    </location>
</feature>
<reference evidence="4 5" key="1">
    <citation type="submission" date="2020-10" db="EMBL/GenBank/DDBJ databases">
        <title>Connecting structure to function with the recovery of over 1000 high-quality activated sludge metagenome-assembled genomes encoding full-length rRNA genes using long-read sequencing.</title>
        <authorList>
            <person name="Singleton C.M."/>
            <person name="Petriglieri F."/>
            <person name="Kristensen J.M."/>
            <person name="Kirkegaard R.H."/>
            <person name="Michaelsen T.Y."/>
            <person name="Andersen M.H."/>
            <person name="Karst S.M."/>
            <person name="Dueholm M.S."/>
            <person name="Nielsen P.H."/>
            <person name="Albertsen M."/>
        </authorList>
    </citation>
    <scope>NUCLEOTIDE SEQUENCE [LARGE SCALE GENOMIC DNA]</scope>
    <source>
        <strain evidence="4">Lyne_18-Q3-R50-59_MAXAC.006</strain>
    </source>
</reference>
<dbReference type="InterPro" id="IPR016162">
    <property type="entry name" value="Ald_DH_N"/>
</dbReference>
<dbReference type="SUPFAM" id="SSF53720">
    <property type="entry name" value="ALDH-like"/>
    <property type="match status" value="1"/>
</dbReference>
<evidence type="ECO:0000313" key="5">
    <source>
        <dbReference type="Proteomes" id="UP000727993"/>
    </source>
</evidence>
<dbReference type="Gene3D" id="3.40.605.10">
    <property type="entry name" value="Aldehyde Dehydrogenase, Chain A, domain 1"/>
    <property type="match status" value="1"/>
</dbReference>
<comment type="caution">
    <text evidence="4">The sequence shown here is derived from an EMBL/GenBank/DDBJ whole genome shotgun (WGS) entry which is preliminary data.</text>
</comment>
<protein>
    <submittedName>
        <fullName evidence="4">Aldehyde dehydrogenase family protein</fullName>
    </submittedName>
</protein>
<sequence>MTTDVTPMRIDGAAVGADEHTTVCSPYDGRELGRVPRGTEADVDRAVAVALERHLGGALPAHERAEILDRAAVALTIRHEEFAQSISAEAAKPIATARVEAARAVDTFRFSAAVARTMTGEMVPMEASSAGLGKLGFVLRVPIGVVGAISPFNFPLNLVTHKVAPAIAAGCPVVLKPASSTPLTALLLASMLEDDAGLPPGWLNVVTVPGSVADALVTHDDVAAISFTGSPDVGWEIRAKAPRKRVGLELGNNAPVIVHRDADVAVAAQRVAAGGYSYSGQTCISVQRVYVHDDVADEFLGAFEAEVSALVVGDPADGATNVSALIDRGETDRVVGTVTEAIAAGATAVVGGGVADGLLAPTVLSGVTPDMAVSRTEVFGPVVGVASYSDVNDAFAWANDSRYGLQAGIFTNDLSLGLDAAHRLDYGGVCVNEVPTFRTDQMPYGGIRDSGNTKEGPAWAVREMTEERMVVITR</sequence>
<dbReference type="Proteomes" id="UP000727993">
    <property type="component" value="Unassembled WGS sequence"/>
</dbReference>
<dbReference type="InterPro" id="IPR016161">
    <property type="entry name" value="Ald_DH/histidinol_DH"/>
</dbReference>
<name>A0A936NDA1_9ACTN</name>
<dbReference type="EMBL" id="JADJZA010000008">
    <property type="protein sequence ID" value="MBK9298217.1"/>
    <property type="molecule type" value="Genomic_DNA"/>
</dbReference>
<evidence type="ECO:0000259" key="3">
    <source>
        <dbReference type="Pfam" id="PF00171"/>
    </source>
</evidence>
<accession>A0A936NDA1</accession>
<evidence type="ECO:0000313" key="4">
    <source>
        <dbReference type="EMBL" id="MBK9298217.1"/>
    </source>
</evidence>
<keyword evidence="2" id="KW-0560">Oxidoreductase</keyword>
<dbReference type="GO" id="GO:0008911">
    <property type="term" value="F:lactaldehyde dehydrogenase (NAD+) activity"/>
    <property type="evidence" value="ECO:0007669"/>
    <property type="project" value="TreeGrafter"/>
</dbReference>
<dbReference type="PANTHER" id="PTHR42991:SF1">
    <property type="entry name" value="ALDEHYDE DEHYDROGENASE"/>
    <property type="match status" value="1"/>
</dbReference>
<dbReference type="PANTHER" id="PTHR42991">
    <property type="entry name" value="ALDEHYDE DEHYDROGENASE"/>
    <property type="match status" value="1"/>
</dbReference>
<dbReference type="AlphaFoldDB" id="A0A936NDA1"/>
<evidence type="ECO:0000256" key="1">
    <source>
        <dbReference type="ARBA" id="ARBA00009986"/>
    </source>
</evidence>
<dbReference type="Gene3D" id="3.40.309.10">
    <property type="entry name" value="Aldehyde Dehydrogenase, Chain A, domain 2"/>
    <property type="match status" value="1"/>
</dbReference>
<gene>
    <name evidence="4" type="ORF">IPN02_15545</name>
</gene>
<evidence type="ECO:0000256" key="2">
    <source>
        <dbReference type="ARBA" id="ARBA00023002"/>
    </source>
</evidence>